<sequence>MFVLMALAAAGVIIMYHGSTPEWKGQSLKICHRSGTRFDMAIKLYYIRVGLQARDAFFGNMKQIYPCSPNLVDEFPAKVLLEAERRSGWMAVALEMEAANQGMVYTYHAGDWNRWMARSGGLRPKHFFQSGDHVEVIYLEWDAIL</sequence>
<organism evidence="2 3">
    <name type="scientific">Armillaria luteobubalina</name>
    <dbReference type="NCBI Taxonomy" id="153913"/>
    <lineage>
        <taxon>Eukaryota</taxon>
        <taxon>Fungi</taxon>
        <taxon>Dikarya</taxon>
        <taxon>Basidiomycota</taxon>
        <taxon>Agaricomycotina</taxon>
        <taxon>Agaricomycetes</taxon>
        <taxon>Agaricomycetidae</taxon>
        <taxon>Agaricales</taxon>
        <taxon>Marasmiineae</taxon>
        <taxon>Physalacriaceae</taxon>
        <taxon>Armillaria</taxon>
    </lineage>
</organism>
<proteinExistence type="predicted"/>
<evidence type="ECO:0000313" key="3">
    <source>
        <dbReference type="Proteomes" id="UP001175228"/>
    </source>
</evidence>
<name>A0AA39QGP6_9AGAR</name>
<evidence type="ECO:0000313" key="2">
    <source>
        <dbReference type="EMBL" id="KAK0502081.1"/>
    </source>
</evidence>
<gene>
    <name evidence="2" type="ORF">EDD18DRAFT_1100574</name>
</gene>
<feature type="signal peptide" evidence="1">
    <location>
        <begin position="1"/>
        <end position="21"/>
    </location>
</feature>
<dbReference type="Proteomes" id="UP001175228">
    <property type="component" value="Unassembled WGS sequence"/>
</dbReference>
<dbReference type="AlphaFoldDB" id="A0AA39QGP6"/>
<accession>A0AA39QGP6</accession>
<comment type="caution">
    <text evidence="2">The sequence shown here is derived from an EMBL/GenBank/DDBJ whole genome shotgun (WGS) entry which is preliminary data.</text>
</comment>
<evidence type="ECO:0000256" key="1">
    <source>
        <dbReference type="SAM" id="SignalP"/>
    </source>
</evidence>
<dbReference type="EMBL" id="JAUEPU010000005">
    <property type="protein sequence ID" value="KAK0502081.1"/>
    <property type="molecule type" value="Genomic_DNA"/>
</dbReference>
<reference evidence="2" key="1">
    <citation type="submission" date="2023-06" db="EMBL/GenBank/DDBJ databases">
        <authorList>
            <consortium name="Lawrence Berkeley National Laboratory"/>
            <person name="Ahrendt S."/>
            <person name="Sahu N."/>
            <person name="Indic B."/>
            <person name="Wong-Bajracharya J."/>
            <person name="Merenyi Z."/>
            <person name="Ke H.-M."/>
            <person name="Monk M."/>
            <person name="Kocsube S."/>
            <person name="Drula E."/>
            <person name="Lipzen A."/>
            <person name="Balint B."/>
            <person name="Henrissat B."/>
            <person name="Andreopoulos B."/>
            <person name="Martin F.M."/>
            <person name="Harder C.B."/>
            <person name="Rigling D."/>
            <person name="Ford K.L."/>
            <person name="Foster G.D."/>
            <person name="Pangilinan J."/>
            <person name="Papanicolaou A."/>
            <person name="Barry K."/>
            <person name="LaButti K."/>
            <person name="Viragh M."/>
            <person name="Koriabine M."/>
            <person name="Yan M."/>
            <person name="Riley R."/>
            <person name="Champramary S."/>
            <person name="Plett K.L."/>
            <person name="Tsai I.J."/>
            <person name="Slot J."/>
            <person name="Sipos G."/>
            <person name="Plett J."/>
            <person name="Nagy L.G."/>
            <person name="Grigoriev I.V."/>
        </authorList>
    </citation>
    <scope>NUCLEOTIDE SEQUENCE</scope>
    <source>
        <strain evidence="2">HWK02</strain>
    </source>
</reference>
<evidence type="ECO:0008006" key="4">
    <source>
        <dbReference type="Google" id="ProtNLM"/>
    </source>
</evidence>
<keyword evidence="3" id="KW-1185">Reference proteome</keyword>
<feature type="chain" id="PRO_5041222229" description="DUF4430 domain-containing protein" evidence="1">
    <location>
        <begin position="22"/>
        <end position="145"/>
    </location>
</feature>
<keyword evidence="1" id="KW-0732">Signal</keyword>
<protein>
    <recommendedName>
        <fullName evidence="4">DUF4430 domain-containing protein</fullName>
    </recommendedName>
</protein>